<dbReference type="KEGG" id="mcad:Pan265_11390"/>
<protein>
    <recommendedName>
        <fullName evidence="4">DUF4203 domain-containing protein</fullName>
    </recommendedName>
</protein>
<feature type="transmembrane region" description="Helical" evidence="1">
    <location>
        <begin position="162"/>
        <end position="181"/>
    </location>
</feature>
<feature type="transmembrane region" description="Helical" evidence="1">
    <location>
        <begin position="224"/>
        <end position="242"/>
    </location>
</feature>
<keyword evidence="3" id="KW-1185">Reference proteome</keyword>
<feature type="transmembrane region" description="Helical" evidence="1">
    <location>
        <begin position="127"/>
        <end position="150"/>
    </location>
</feature>
<keyword evidence="1" id="KW-1133">Transmembrane helix</keyword>
<feature type="transmembrane region" description="Helical" evidence="1">
    <location>
        <begin position="52"/>
        <end position="73"/>
    </location>
</feature>
<gene>
    <name evidence="2" type="ORF">Pan265_11390</name>
</gene>
<evidence type="ECO:0008006" key="4">
    <source>
        <dbReference type="Google" id="ProtNLM"/>
    </source>
</evidence>
<evidence type="ECO:0000313" key="3">
    <source>
        <dbReference type="Proteomes" id="UP000320386"/>
    </source>
</evidence>
<dbReference type="OrthoDB" id="277440at2"/>
<evidence type="ECO:0000256" key="1">
    <source>
        <dbReference type="SAM" id="Phobius"/>
    </source>
</evidence>
<dbReference type="AlphaFoldDB" id="A0A518BWD9"/>
<dbReference type="EMBL" id="CP036280">
    <property type="protein sequence ID" value="QDU71290.1"/>
    <property type="molecule type" value="Genomic_DNA"/>
</dbReference>
<dbReference type="RefSeq" id="WP_145445444.1">
    <property type="nucleotide sequence ID" value="NZ_CP036280.1"/>
</dbReference>
<name>A0A518BWD9_9BACT</name>
<reference evidence="2 3" key="1">
    <citation type="submission" date="2019-02" db="EMBL/GenBank/DDBJ databases">
        <title>Deep-cultivation of Planctomycetes and their phenomic and genomic characterization uncovers novel biology.</title>
        <authorList>
            <person name="Wiegand S."/>
            <person name="Jogler M."/>
            <person name="Boedeker C."/>
            <person name="Pinto D."/>
            <person name="Vollmers J."/>
            <person name="Rivas-Marin E."/>
            <person name="Kohn T."/>
            <person name="Peeters S.H."/>
            <person name="Heuer A."/>
            <person name="Rast P."/>
            <person name="Oberbeckmann S."/>
            <person name="Bunk B."/>
            <person name="Jeske O."/>
            <person name="Meyerdierks A."/>
            <person name="Storesund J.E."/>
            <person name="Kallscheuer N."/>
            <person name="Luecker S."/>
            <person name="Lage O.M."/>
            <person name="Pohl T."/>
            <person name="Merkel B.J."/>
            <person name="Hornburger P."/>
            <person name="Mueller R.-W."/>
            <person name="Bruemmer F."/>
            <person name="Labrenz M."/>
            <person name="Spormann A.M."/>
            <person name="Op den Camp H."/>
            <person name="Overmann J."/>
            <person name="Amann R."/>
            <person name="Jetten M.S.M."/>
            <person name="Mascher T."/>
            <person name="Medema M.H."/>
            <person name="Devos D.P."/>
            <person name="Kaster A.-K."/>
            <person name="Ovreas L."/>
            <person name="Rohde M."/>
            <person name="Galperin M.Y."/>
            <person name="Jogler C."/>
        </authorList>
    </citation>
    <scope>NUCLEOTIDE SEQUENCE [LARGE SCALE GENOMIC DNA]</scope>
    <source>
        <strain evidence="2 3">Pan265</strain>
    </source>
</reference>
<dbReference type="Proteomes" id="UP000320386">
    <property type="component" value="Chromosome"/>
</dbReference>
<organism evidence="2 3">
    <name type="scientific">Mucisphaera calidilacus</name>
    <dbReference type="NCBI Taxonomy" id="2527982"/>
    <lineage>
        <taxon>Bacteria</taxon>
        <taxon>Pseudomonadati</taxon>
        <taxon>Planctomycetota</taxon>
        <taxon>Phycisphaerae</taxon>
        <taxon>Phycisphaerales</taxon>
        <taxon>Phycisphaeraceae</taxon>
        <taxon>Mucisphaera</taxon>
    </lineage>
</organism>
<evidence type="ECO:0000313" key="2">
    <source>
        <dbReference type="EMBL" id="QDU71290.1"/>
    </source>
</evidence>
<keyword evidence="1" id="KW-0812">Transmembrane</keyword>
<feature type="transmembrane region" description="Helical" evidence="1">
    <location>
        <begin position="188"/>
        <end position="208"/>
    </location>
</feature>
<feature type="transmembrane region" description="Helical" evidence="1">
    <location>
        <begin position="80"/>
        <end position="97"/>
    </location>
</feature>
<feature type="transmembrane region" description="Helical" evidence="1">
    <location>
        <begin position="103"/>
        <end position="120"/>
    </location>
</feature>
<sequence>MLALLAQAAESQASSDNPAAGASTLENLFETTIAVFSRGDALARPEELINNLQALSVVWALVFMVLGVTCLLNGFKFYKVMTIGIALLLGMFFGYWVGAFVKAPYAVAGCLGLIAAVTAAPLMKYAVALFGGLCGAFLGANIWSGLTLAINDANGMQLPEAHWVGALMGLIICGMLAFIVFDTSIMMFTAVAGATLAVIGGLALVMSFEPWRETIANSLVESNITIPLLVTVPAVIGIISQINTPPAPAAKG</sequence>
<accession>A0A518BWD9</accession>
<keyword evidence="1" id="KW-0472">Membrane</keyword>
<proteinExistence type="predicted"/>